<evidence type="ECO:0000313" key="3">
    <source>
        <dbReference type="Proteomes" id="UP000085678"/>
    </source>
</evidence>
<dbReference type="KEGG" id="lak:106169850"/>
<dbReference type="Proteomes" id="UP000085678">
    <property type="component" value="Unplaced"/>
</dbReference>
<accession>A0A1S3J3T9</accession>
<dbReference type="GeneID" id="106169850"/>
<dbReference type="InterPro" id="IPR029058">
    <property type="entry name" value="AB_hydrolase_fold"/>
</dbReference>
<dbReference type="Pfam" id="PF00135">
    <property type="entry name" value="COesterase"/>
    <property type="match status" value="1"/>
</dbReference>
<proteinExistence type="inferred from homology"/>
<dbReference type="InParanoid" id="A0A1S3J3T9"/>
<reference evidence="4" key="1">
    <citation type="submission" date="2025-08" db="UniProtKB">
        <authorList>
            <consortium name="RefSeq"/>
        </authorList>
    </citation>
    <scope>IDENTIFICATION</scope>
    <source>
        <tissue evidence="4">Gonads</tissue>
    </source>
</reference>
<organism evidence="3 4">
    <name type="scientific">Lingula anatina</name>
    <name type="common">Brachiopod</name>
    <name type="synonym">Lingula unguis</name>
    <dbReference type="NCBI Taxonomy" id="7574"/>
    <lineage>
        <taxon>Eukaryota</taxon>
        <taxon>Metazoa</taxon>
        <taxon>Spiralia</taxon>
        <taxon>Lophotrochozoa</taxon>
        <taxon>Brachiopoda</taxon>
        <taxon>Linguliformea</taxon>
        <taxon>Lingulata</taxon>
        <taxon>Lingulida</taxon>
        <taxon>Linguloidea</taxon>
        <taxon>Lingulidae</taxon>
        <taxon>Lingula</taxon>
    </lineage>
</organism>
<evidence type="ECO:0000259" key="2">
    <source>
        <dbReference type="Pfam" id="PF00135"/>
    </source>
</evidence>
<keyword evidence="3" id="KW-1185">Reference proteome</keyword>
<sequence>MAGCDMPQPRARLRCLRNKDAQELAEIREEGLRAALDWRPSIDGVFIPKHPRELLGENVTSGLRYMVGATSHDGSIFTLPLAGNPPTVAQQRFILETYASLLYQFKMESAEVAVARSSLNEYGLIQDPMDPLDILTRAVQLITDLFYGMPAEESARLNAAGGTKTYRYQLSVRLGYPPSFLPKAAFVGAEHYDTAILYYGVFEQHPDVYNLTAEELELGRNIRRYIANFAKNGDPNVGYAVSVQWPVYTASSRQFINLDIPTTIETFDRERQYLFATEVLPAIVRVGKEADTVDTRPRQSQPCSRGIWRTYRTPSVLSRWYFKRLMRNG</sequence>
<comment type="similarity">
    <text evidence="1">Belongs to the type-B carboxylesterase/lipase family.</text>
</comment>
<dbReference type="PANTHER" id="PTHR43903">
    <property type="entry name" value="NEUROLIGIN"/>
    <property type="match status" value="1"/>
</dbReference>
<gene>
    <name evidence="4" type="primary">LOC106169850</name>
</gene>
<dbReference type="SUPFAM" id="SSF53474">
    <property type="entry name" value="alpha/beta-Hydrolases"/>
    <property type="match status" value="1"/>
</dbReference>
<feature type="domain" description="Carboxylesterase type B" evidence="2">
    <location>
        <begin position="2"/>
        <end position="273"/>
    </location>
</feature>
<dbReference type="OrthoDB" id="19653at2759"/>
<evidence type="ECO:0000313" key="4">
    <source>
        <dbReference type="RefSeq" id="XP_013404931.1"/>
    </source>
</evidence>
<dbReference type="InterPro" id="IPR051093">
    <property type="entry name" value="Neuroligin/BSAL"/>
</dbReference>
<evidence type="ECO:0000256" key="1">
    <source>
        <dbReference type="ARBA" id="ARBA00005964"/>
    </source>
</evidence>
<dbReference type="InterPro" id="IPR002018">
    <property type="entry name" value="CarbesteraseB"/>
</dbReference>
<protein>
    <submittedName>
        <fullName evidence="4">Carboxylesterase 5A-like</fullName>
    </submittedName>
</protein>
<dbReference type="Gene3D" id="3.40.50.1820">
    <property type="entry name" value="alpha/beta hydrolase"/>
    <property type="match status" value="1"/>
</dbReference>
<name>A0A1S3J3T9_LINAN</name>
<dbReference type="AlphaFoldDB" id="A0A1S3J3T9"/>
<dbReference type="RefSeq" id="XP_013404931.1">
    <property type="nucleotide sequence ID" value="XM_013549477.1"/>
</dbReference>